<comment type="caution">
    <text evidence="3">The sequence shown here is derived from an EMBL/GenBank/DDBJ whole genome shotgun (WGS) entry which is preliminary data.</text>
</comment>
<keyword evidence="1" id="KW-0106">Calcium</keyword>
<evidence type="ECO:0000313" key="4">
    <source>
        <dbReference type="Proteomes" id="UP000194236"/>
    </source>
</evidence>
<proteinExistence type="predicted"/>
<dbReference type="CDD" id="cd11304">
    <property type="entry name" value="Cadherin_repeat"/>
    <property type="match status" value="1"/>
</dbReference>
<evidence type="ECO:0000313" key="3">
    <source>
        <dbReference type="EMBL" id="OTF77009.1"/>
    </source>
</evidence>
<dbReference type="Proteomes" id="UP000194236">
    <property type="component" value="Unassembled WGS sequence"/>
</dbReference>
<dbReference type="GO" id="GO:0005509">
    <property type="term" value="F:calcium ion binding"/>
    <property type="evidence" value="ECO:0007669"/>
    <property type="project" value="UniProtKB-UniRule"/>
</dbReference>
<organism evidence="3 4">
    <name type="scientific">Euroglyphus maynei</name>
    <name type="common">Mayne's house dust mite</name>
    <dbReference type="NCBI Taxonomy" id="6958"/>
    <lineage>
        <taxon>Eukaryota</taxon>
        <taxon>Metazoa</taxon>
        <taxon>Ecdysozoa</taxon>
        <taxon>Arthropoda</taxon>
        <taxon>Chelicerata</taxon>
        <taxon>Arachnida</taxon>
        <taxon>Acari</taxon>
        <taxon>Acariformes</taxon>
        <taxon>Sarcoptiformes</taxon>
        <taxon>Astigmata</taxon>
        <taxon>Psoroptidia</taxon>
        <taxon>Analgoidea</taxon>
        <taxon>Pyroglyphidae</taxon>
        <taxon>Pyroglyphinae</taxon>
        <taxon>Euroglyphus</taxon>
    </lineage>
</organism>
<protein>
    <recommendedName>
        <fullName evidence="2">Cadherin domain-containing protein</fullName>
    </recommendedName>
</protein>
<sequence>MTIAEIILLKPLDYERQNLYILTILAINGKTRQDIDTRNVHQTYLTIVVKDVQDTAPKFENLPQTTHIDVSYRPVNIMN</sequence>
<accession>A0A1Y3B840</accession>
<dbReference type="PROSITE" id="PS50268">
    <property type="entry name" value="CADHERIN_2"/>
    <property type="match status" value="1"/>
</dbReference>
<dbReference type="InterPro" id="IPR002126">
    <property type="entry name" value="Cadherin-like_dom"/>
</dbReference>
<evidence type="ECO:0000259" key="2">
    <source>
        <dbReference type="PROSITE" id="PS50268"/>
    </source>
</evidence>
<keyword evidence="4" id="KW-1185">Reference proteome</keyword>
<reference evidence="3 4" key="1">
    <citation type="submission" date="2017-03" db="EMBL/GenBank/DDBJ databases">
        <title>Genome Survey of Euroglyphus maynei.</title>
        <authorList>
            <person name="Arlian L.G."/>
            <person name="Morgan M.S."/>
            <person name="Rider S.D."/>
        </authorList>
    </citation>
    <scope>NUCLEOTIDE SEQUENCE [LARGE SCALE GENOMIC DNA]</scope>
    <source>
        <strain evidence="3">Arlian Lab</strain>
        <tissue evidence="3">Whole body</tissue>
    </source>
</reference>
<dbReference type="EMBL" id="MUJZ01034775">
    <property type="protein sequence ID" value="OTF77009.1"/>
    <property type="molecule type" value="Genomic_DNA"/>
</dbReference>
<feature type="domain" description="Cadherin" evidence="2">
    <location>
        <begin position="2"/>
        <end position="59"/>
    </location>
</feature>
<dbReference type="GO" id="GO:0016020">
    <property type="term" value="C:membrane"/>
    <property type="evidence" value="ECO:0007669"/>
    <property type="project" value="InterPro"/>
</dbReference>
<dbReference type="GO" id="GO:0007156">
    <property type="term" value="P:homophilic cell adhesion via plasma membrane adhesion molecules"/>
    <property type="evidence" value="ECO:0007669"/>
    <property type="project" value="InterPro"/>
</dbReference>
<dbReference type="Gene3D" id="2.60.40.60">
    <property type="entry name" value="Cadherins"/>
    <property type="match status" value="1"/>
</dbReference>
<name>A0A1Y3B840_EURMA</name>
<dbReference type="AlphaFoldDB" id="A0A1Y3B840"/>
<dbReference type="InterPro" id="IPR015919">
    <property type="entry name" value="Cadherin-like_sf"/>
</dbReference>
<dbReference type="OrthoDB" id="6510378at2759"/>
<gene>
    <name evidence="3" type="ORF">BLA29_014288</name>
</gene>
<dbReference type="SUPFAM" id="SSF49313">
    <property type="entry name" value="Cadherin-like"/>
    <property type="match status" value="1"/>
</dbReference>
<evidence type="ECO:0000256" key="1">
    <source>
        <dbReference type="PROSITE-ProRule" id="PRU00043"/>
    </source>
</evidence>